<dbReference type="EMBL" id="BSDS01000001">
    <property type="protein sequence ID" value="GLI36543.1"/>
    <property type="molecule type" value="Genomic_DNA"/>
</dbReference>
<dbReference type="RefSeq" id="WP_214187535.1">
    <property type="nucleotide sequence ID" value="NZ_BSDS01000001.1"/>
</dbReference>
<evidence type="ECO:0000313" key="1">
    <source>
        <dbReference type="EMBL" id="GLI36543.1"/>
    </source>
</evidence>
<sequence length="398" mass="42618">MIASWRTISLKSFFSLVLLVVAMVLVVRGELLAESAPADIVTQGEFAATLVKELGWQEGLPPEPKTADYLTVLSGKRTFRFEAEDVYDVQGDSVTFRDYPLHGPFSGTGWLSGIAAPTTVHFTVFIPRSGEYLLKVVSRGDGQRWLAGGKEFTVSTGGSLREVEAGTVLLKGGRQGISVLLPPEGGVDAFTLVAVGDHPAIEPLDGWHADAPLTWGDYAEAVAAALNLEKGFAIASGAKPQILAFQNVKTLPSSVDLTSADYLGTHVAPTWVRAGADGASLELPLDVAATGVYGVRVQLLGGKLMTDFNGKRIQWDGKPYLIWYDLGITRLTKGTHTLKIQLPPRGGADVVELTARSSSPADYLVAIGLGNKKPTATVPQVELETQLRNDLSRIRPTR</sequence>
<comment type="caution">
    <text evidence="1">The sequence shown here is derived from an EMBL/GenBank/DDBJ whole genome shotgun (WGS) entry which is preliminary data.</text>
</comment>
<dbReference type="AlphaFoldDB" id="A0A9W6FXC2"/>
<keyword evidence="2" id="KW-1185">Reference proteome</keyword>
<reference evidence="1" key="1">
    <citation type="submission" date="2022-12" db="EMBL/GenBank/DDBJ databases">
        <title>Reference genome sequencing for broad-spectrum identification of bacterial and archaeal isolates by mass spectrometry.</title>
        <authorList>
            <person name="Sekiguchi Y."/>
            <person name="Tourlousse D.M."/>
        </authorList>
    </citation>
    <scope>NUCLEOTIDE SEQUENCE</scope>
    <source>
        <strain evidence="1">H2</strain>
    </source>
</reference>
<dbReference type="Proteomes" id="UP001144352">
    <property type="component" value="Unassembled WGS sequence"/>
</dbReference>
<evidence type="ECO:0000313" key="2">
    <source>
        <dbReference type="Proteomes" id="UP001144352"/>
    </source>
</evidence>
<accession>A0A9W6FXC2</accession>
<name>A0A9W6FXC2_9BACT</name>
<proteinExistence type="predicted"/>
<gene>
    <name evidence="1" type="ORF">GHYDROH2_00440</name>
</gene>
<protein>
    <submittedName>
        <fullName evidence="1">Uncharacterized protein</fullName>
    </submittedName>
</protein>
<organism evidence="1 2">
    <name type="scientific">Geobacter hydrogenophilus</name>
    <dbReference type="NCBI Taxonomy" id="40983"/>
    <lineage>
        <taxon>Bacteria</taxon>
        <taxon>Pseudomonadati</taxon>
        <taxon>Thermodesulfobacteriota</taxon>
        <taxon>Desulfuromonadia</taxon>
        <taxon>Geobacterales</taxon>
        <taxon>Geobacteraceae</taxon>
        <taxon>Geobacter</taxon>
    </lineage>
</organism>